<evidence type="ECO:0000313" key="8">
    <source>
        <dbReference type="Proteomes" id="UP000249915"/>
    </source>
</evidence>
<dbReference type="InterPro" id="IPR009908">
    <property type="entry name" value="Methylamine_util_MauE"/>
</dbReference>
<keyword evidence="4 5" id="KW-0472">Membrane</keyword>
<dbReference type="GO" id="GO:0016020">
    <property type="term" value="C:membrane"/>
    <property type="evidence" value="ECO:0007669"/>
    <property type="project" value="UniProtKB-SubCell"/>
</dbReference>
<evidence type="ECO:0000256" key="1">
    <source>
        <dbReference type="ARBA" id="ARBA00004141"/>
    </source>
</evidence>
<comment type="caution">
    <text evidence="7">The sequence shown here is derived from an EMBL/GenBank/DDBJ whole genome shotgun (WGS) entry which is preliminary data.</text>
</comment>
<sequence length="170" mass="17712">MLLSRGRLLDGVGTLARVGLAAVWLISGGIKMSDPGQTYLAVQAYDVLPHSLVGVVATAMPLLEIALGLFVLSGLATRVMAGVSAVVLLLFIAAVAQSWARGLTIDCGCFGGGGQVAPGETAYPQEIARDLGFLALAGWLLVRPRTLFAADAWLGLGWARRRREPVAAGE</sequence>
<evidence type="ECO:0000256" key="3">
    <source>
        <dbReference type="ARBA" id="ARBA00022989"/>
    </source>
</evidence>
<keyword evidence="2 5" id="KW-0812">Transmembrane</keyword>
<comment type="subcellular location">
    <subcellularLocation>
        <location evidence="1">Membrane</location>
        <topology evidence="1">Multi-pass membrane protein</topology>
    </subcellularLocation>
</comment>
<dbReference type="EMBL" id="MASW01000001">
    <property type="protein sequence ID" value="PXY32595.1"/>
    <property type="molecule type" value="Genomic_DNA"/>
</dbReference>
<dbReference type="Proteomes" id="UP000249915">
    <property type="component" value="Unassembled WGS sequence"/>
</dbReference>
<dbReference type="RefSeq" id="WP_211330221.1">
    <property type="nucleotide sequence ID" value="NZ_MASW01000001.1"/>
</dbReference>
<evidence type="ECO:0000259" key="6">
    <source>
        <dbReference type="Pfam" id="PF07291"/>
    </source>
</evidence>
<evidence type="ECO:0000256" key="4">
    <source>
        <dbReference type="ARBA" id="ARBA00023136"/>
    </source>
</evidence>
<feature type="transmembrane region" description="Helical" evidence="5">
    <location>
        <begin position="12"/>
        <end position="30"/>
    </location>
</feature>
<evidence type="ECO:0000313" key="7">
    <source>
        <dbReference type="EMBL" id="PXY32595.1"/>
    </source>
</evidence>
<feature type="domain" description="Methylamine utilisation protein MauE" evidence="6">
    <location>
        <begin position="13"/>
        <end position="142"/>
    </location>
</feature>
<feature type="transmembrane region" description="Helical" evidence="5">
    <location>
        <begin position="50"/>
        <end position="72"/>
    </location>
</feature>
<keyword evidence="8" id="KW-1185">Reference proteome</keyword>
<dbReference type="Pfam" id="PF07291">
    <property type="entry name" value="MauE"/>
    <property type="match status" value="1"/>
</dbReference>
<organism evidence="7 8">
    <name type="scientific">Prauserella muralis</name>
    <dbReference type="NCBI Taxonomy" id="588067"/>
    <lineage>
        <taxon>Bacteria</taxon>
        <taxon>Bacillati</taxon>
        <taxon>Actinomycetota</taxon>
        <taxon>Actinomycetes</taxon>
        <taxon>Pseudonocardiales</taxon>
        <taxon>Pseudonocardiaceae</taxon>
        <taxon>Prauserella</taxon>
    </lineage>
</organism>
<protein>
    <submittedName>
        <fullName evidence="7">DoxX family protein</fullName>
    </submittedName>
</protein>
<dbReference type="UniPathway" id="UPA00895"/>
<dbReference type="AlphaFoldDB" id="A0A2V4BB46"/>
<reference evidence="7 8" key="1">
    <citation type="submission" date="2016-07" db="EMBL/GenBank/DDBJ databases">
        <title>Draft genome sequence of Prauserella muralis DSM 45305, isolated from a mould-covered wall in an indoor environment.</title>
        <authorList>
            <person name="Ruckert C."/>
            <person name="Albersmeier A."/>
            <person name="Jiang C.-L."/>
            <person name="Jiang Y."/>
            <person name="Kalinowski J."/>
            <person name="Schneider O."/>
            <person name="Winkler A."/>
            <person name="Zotchev S.B."/>
        </authorList>
    </citation>
    <scope>NUCLEOTIDE SEQUENCE [LARGE SCALE GENOMIC DNA]</scope>
    <source>
        <strain evidence="7 8">DSM 45305</strain>
    </source>
</reference>
<gene>
    <name evidence="7" type="ORF">BAY60_10180</name>
</gene>
<name>A0A2V4BB46_9PSEU</name>
<evidence type="ECO:0000256" key="5">
    <source>
        <dbReference type="SAM" id="Phobius"/>
    </source>
</evidence>
<accession>A0A2V4BB46</accession>
<proteinExistence type="predicted"/>
<keyword evidence="3 5" id="KW-1133">Transmembrane helix</keyword>
<feature type="transmembrane region" description="Helical" evidence="5">
    <location>
        <begin position="79"/>
        <end position="100"/>
    </location>
</feature>
<dbReference type="GO" id="GO:0030416">
    <property type="term" value="P:methylamine metabolic process"/>
    <property type="evidence" value="ECO:0007669"/>
    <property type="project" value="InterPro"/>
</dbReference>
<evidence type="ECO:0000256" key="2">
    <source>
        <dbReference type="ARBA" id="ARBA00022692"/>
    </source>
</evidence>